<protein>
    <submittedName>
        <fullName evidence="2">Uncharacterized protein</fullName>
    </submittedName>
</protein>
<sequence>MWAIQQIKHNQNYNPNEFSFEFQETQLAFPFLNRDFLNIVQFDELSRLKHFFQFLDQIDGLKRIYFSKLNIRKLTLLDNFDGNNIPGNYSSLQLKAYMILKQVRESMKIILFSSCNFYADYTTSFPIIYPAVEQLFFADVKFNNKAEIGHYNCLKVINFQKCSIYEFDYEDGKITYYKWRNKDITFDIIFKFIINSLDHKQTTSVNILNADVYFENSLQCNYPWPILAQIRDCNFWDTETVFTFQMFHTLISYTTDLENTSSLPPIYLEISKLSDWDQSMSPEISGTLELLRELANLRGLIIKNYRINANENKEINNVVLLINLKSLTGRALKLKINWSKYIKISSEDVGNSSNSSNCYKNQKSQFLQGHTKYLHNHSIISPNKFRIHTDCTNQQQNKNGTTHNFTKEWSRYNNSRT</sequence>
<dbReference type="AlphaFoldDB" id="A0A8J8P0S2"/>
<comment type="caution">
    <text evidence="2">The sequence shown here is derived from an EMBL/GenBank/DDBJ whole genome shotgun (WGS) entry which is preliminary data.</text>
</comment>
<dbReference type="Proteomes" id="UP000785679">
    <property type="component" value="Unassembled WGS sequence"/>
</dbReference>
<organism evidence="2 3">
    <name type="scientific">Halteria grandinella</name>
    <dbReference type="NCBI Taxonomy" id="5974"/>
    <lineage>
        <taxon>Eukaryota</taxon>
        <taxon>Sar</taxon>
        <taxon>Alveolata</taxon>
        <taxon>Ciliophora</taxon>
        <taxon>Intramacronucleata</taxon>
        <taxon>Spirotrichea</taxon>
        <taxon>Stichotrichia</taxon>
        <taxon>Sporadotrichida</taxon>
        <taxon>Halteriidae</taxon>
        <taxon>Halteria</taxon>
    </lineage>
</organism>
<gene>
    <name evidence="2" type="ORF">FGO68_gene2499</name>
</gene>
<evidence type="ECO:0000256" key="1">
    <source>
        <dbReference type="SAM" id="MobiDB-lite"/>
    </source>
</evidence>
<reference evidence="2" key="1">
    <citation type="submission" date="2019-06" db="EMBL/GenBank/DDBJ databases">
        <authorList>
            <person name="Zheng W."/>
        </authorList>
    </citation>
    <scope>NUCLEOTIDE SEQUENCE</scope>
    <source>
        <strain evidence="2">QDHG01</strain>
    </source>
</reference>
<accession>A0A8J8P0S2</accession>
<proteinExistence type="predicted"/>
<feature type="region of interest" description="Disordered" evidence="1">
    <location>
        <begin position="394"/>
        <end position="417"/>
    </location>
</feature>
<evidence type="ECO:0000313" key="2">
    <source>
        <dbReference type="EMBL" id="TNV83785.1"/>
    </source>
</evidence>
<keyword evidence="3" id="KW-1185">Reference proteome</keyword>
<evidence type="ECO:0000313" key="3">
    <source>
        <dbReference type="Proteomes" id="UP000785679"/>
    </source>
</evidence>
<name>A0A8J8P0S2_HALGN</name>
<dbReference type="EMBL" id="RRYP01003454">
    <property type="protein sequence ID" value="TNV83785.1"/>
    <property type="molecule type" value="Genomic_DNA"/>
</dbReference>
<feature type="compositionally biased region" description="Polar residues" evidence="1">
    <location>
        <begin position="394"/>
        <end position="404"/>
    </location>
</feature>